<keyword evidence="3" id="KW-1185">Reference proteome</keyword>
<evidence type="ECO:0000256" key="1">
    <source>
        <dbReference type="SAM" id="SignalP"/>
    </source>
</evidence>
<evidence type="ECO:0000313" key="2">
    <source>
        <dbReference type="EMBL" id="MQS36204.1"/>
    </source>
</evidence>
<comment type="caution">
    <text evidence="2">The sequence shown here is derived from an EMBL/GenBank/DDBJ whole genome shotgun (WGS) entry which is preliminary data.</text>
</comment>
<evidence type="ECO:0000313" key="3">
    <source>
        <dbReference type="Proteomes" id="UP000460558"/>
    </source>
</evidence>
<feature type="chain" id="PRO_5045066658" description="Secreted protein" evidence="1">
    <location>
        <begin position="30"/>
        <end position="88"/>
    </location>
</feature>
<keyword evidence="1" id="KW-0732">Signal</keyword>
<name>A0ABW9NTK4_9ACTN</name>
<dbReference type="EMBL" id="VDEQ01000112">
    <property type="protein sequence ID" value="MQS36204.1"/>
    <property type="molecule type" value="Genomic_DNA"/>
</dbReference>
<gene>
    <name evidence="2" type="ORF">FFZ77_11510</name>
</gene>
<proteinExistence type="predicted"/>
<organism evidence="2 3">
    <name type="scientific">Streptomyces katsurahamanus</name>
    <dbReference type="NCBI Taxonomy" id="2577098"/>
    <lineage>
        <taxon>Bacteria</taxon>
        <taxon>Bacillati</taxon>
        <taxon>Actinomycetota</taxon>
        <taxon>Actinomycetes</taxon>
        <taxon>Kitasatosporales</taxon>
        <taxon>Streptomycetaceae</taxon>
        <taxon>Streptomyces</taxon>
    </lineage>
</organism>
<accession>A0ABW9NTK4</accession>
<feature type="signal peptide" evidence="1">
    <location>
        <begin position="1"/>
        <end position="29"/>
    </location>
</feature>
<sequence>MLKKITTLLVTGAVGAVLALGALTVPAQAAAPVSADTQTAQQREFYDDYWNRGDCIDTGNWLVRTGQYGHFVCEEDWLSGDWNLWVYN</sequence>
<reference evidence="2 3" key="1">
    <citation type="submission" date="2019-06" db="EMBL/GenBank/DDBJ databases">
        <title>Comparative genomics and metabolomics analyses of clavulanic acid producing Streptomyces species provides insight into specialized metabolism and evolution of beta-lactam biosynthetic gene clusters.</title>
        <authorList>
            <person name="Moore M.A."/>
            <person name="Cruz-Morales P."/>
            <person name="Barona Gomez F."/>
            <person name="Kapil T."/>
        </authorList>
    </citation>
    <scope>NUCLEOTIDE SEQUENCE [LARGE SCALE GENOMIC DNA]</scope>
    <source>
        <strain evidence="2 3">T-272</strain>
    </source>
</reference>
<dbReference type="RefSeq" id="WP_153482848.1">
    <property type="nucleotide sequence ID" value="NZ_VDEQ01000112.1"/>
</dbReference>
<dbReference type="Proteomes" id="UP000460558">
    <property type="component" value="Unassembled WGS sequence"/>
</dbReference>
<protein>
    <recommendedName>
        <fullName evidence="4">Secreted protein</fullName>
    </recommendedName>
</protein>
<evidence type="ECO:0008006" key="4">
    <source>
        <dbReference type="Google" id="ProtNLM"/>
    </source>
</evidence>